<dbReference type="AlphaFoldDB" id="A0A2A4ALS3"/>
<feature type="transmembrane region" description="Helical" evidence="1">
    <location>
        <begin position="732"/>
        <end position="765"/>
    </location>
</feature>
<gene>
    <name evidence="2" type="ORF">COM45_03765</name>
</gene>
<organism evidence="2 3">
    <name type="scientific">Corynebacterium accolens</name>
    <dbReference type="NCBI Taxonomy" id="38284"/>
    <lineage>
        <taxon>Bacteria</taxon>
        <taxon>Bacillati</taxon>
        <taxon>Actinomycetota</taxon>
        <taxon>Actinomycetes</taxon>
        <taxon>Mycobacteriales</taxon>
        <taxon>Corynebacteriaceae</taxon>
        <taxon>Corynebacterium</taxon>
    </lineage>
</organism>
<evidence type="ECO:0000313" key="2">
    <source>
        <dbReference type="EMBL" id="PCC83477.1"/>
    </source>
</evidence>
<keyword evidence="1" id="KW-0812">Transmembrane</keyword>
<dbReference type="Proteomes" id="UP000218690">
    <property type="component" value="Unassembled WGS sequence"/>
</dbReference>
<evidence type="ECO:0000313" key="3">
    <source>
        <dbReference type="Proteomes" id="UP000218690"/>
    </source>
</evidence>
<accession>A0A2A4ALS3</accession>
<comment type="caution">
    <text evidence="2">The sequence shown here is derived from an EMBL/GenBank/DDBJ whole genome shotgun (WGS) entry which is preliminary data.</text>
</comment>
<feature type="transmembrane region" description="Helical" evidence="1">
    <location>
        <begin position="311"/>
        <end position="333"/>
    </location>
</feature>
<feature type="transmembrane region" description="Helical" evidence="1">
    <location>
        <begin position="777"/>
        <end position="801"/>
    </location>
</feature>
<protein>
    <submittedName>
        <fullName evidence="2">Uncharacterized protein</fullName>
    </submittedName>
</protein>
<feature type="transmembrane region" description="Helical" evidence="1">
    <location>
        <begin position="348"/>
        <end position="370"/>
    </location>
</feature>
<keyword evidence="1" id="KW-1133">Transmembrane helix</keyword>
<evidence type="ECO:0000256" key="1">
    <source>
        <dbReference type="SAM" id="Phobius"/>
    </source>
</evidence>
<dbReference type="EMBL" id="NWBP01000011">
    <property type="protein sequence ID" value="PCC83477.1"/>
    <property type="molecule type" value="Genomic_DNA"/>
</dbReference>
<name>A0A2A4ALS3_9CORY</name>
<proteinExistence type="predicted"/>
<keyword evidence="1" id="KW-0472">Membrane</keyword>
<reference evidence="2 3" key="1">
    <citation type="submission" date="2017-09" db="EMBL/GenBank/DDBJ databases">
        <title>Draft Genome Sequence of Corynebacterium accolens AH4003.</title>
        <authorList>
            <person name="Chen Y."/>
            <person name="Oosthuysen W.F."/>
            <person name="Kelley S."/>
            <person name="Horswill A."/>
        </authorList>
    </citation>
    <scope>NUCLEOTIDE SEQUENCE [LARGE SCALE GENOMIC DNA]</scope>
    <source>
        <strain evidence="2 3">AH4003</strain>
    </source>
</reference>
<feature type="transmembrane region" description="Helical" evidence="1">
    <location>
        <begin position="257"/>
        <end position="282"/>
    </location>
</feature>
<feature type="transmembrane region" description="Helical" evidence="1">
    <location>
        <begin position="420"/>
        <end position="438"/>
    </location>
</feature>
<feature type="transmembrane region" description="Helical" evidence="1">
    <location>
        <begin position="687"/>
        <end position="711"/>
    </location>
</feature>
<feature type="transmembrane region" description="Helical" evidence="1">
    <location>
        <begin position="463"/>
        <end position="484"/>
    </location>
</feature>
<sequence>MLNELITKVVHSSKRYRFGAAAIAVCLGLFAFAVSADLFMTLSPQQKAQSELGNNAVRVDVPVYTRAGVVEQTLPQLDSPERGFTAQLETYDLYVDSDPSNSLVYKESHWEDQAPDFGLALVQGHWPSAPGEVVVTEDVNLSLGENTTAFNGTLPLRIVGVASNSFHKHEEAVYGASGTWNTIGADAYSMTSASVRPIVFGSEGTTPAELTEFISSQLGDTDLVDRAALNDAFSASLLTRESLLATPPSGFADSYSFFFGLFAVVIPCALILFLWRVTYLVLHPLNRRFFELGISPFLLWKSSTSTLLRSALMYSVLGLVVGAGLAQCVRPFISGLAGLPDPGVLIPWKWLVLLLASSLVALLIGAIATAPSAQPHPFWKDIPLPAPSASFLRWSAIAIALVAALFTVAAALLGPDVFETWAPLPTVALCIVFSLLLAQCPRTSRPYTPAGVALRFAEKHRQLIGTGLVLLVLCMGTAVFSSSMSASFTASENDSLTSTIAPNQAHVLKKTDDGLATNADSVQHVATALGVPAPVRISYVQATLDMPTEMSGTYGVLTVESVHDVEQLLVRELTDREKDVLKTGALVRDNRFINQDHVSITTGKNSGLTSLPALSADFGPHWEKLAGGFILASTAQKLNAPAGRTQWVFTGLQEDQEKRFLDSAAQARIPHELVLLPLVQSSSTPRAFYISLAAALLSALAVTFVFSRHLARATEAIQTTFRVLGLDSSWHLKIVVLTASALACAAIITGCLGGILPLAGMAYAMGDGLTFAIDWKALFVAAGAIALGAAGGVGMTCLRYVQRPSSSATAN</sequence>
<feature type="transmembrane region" description="Helical" evidence="1">
    <location>
        <begin position="391"/>
        <end position="414"/>
    </location>
</feature>